<keyword evidence="5" id="KW-0249">Electron transport</keyword>
<evidence type="ECO:0000256" key="1">
    <source>
        <dbReference type="ARBA" id="ARBA00022448"/>
    </source>
</evidence>
<evidence type="ECO:0000256" key="3">
    <source>
        <dbReference type="ARBA" id="ARBA00022723"/>
    </source>
</evidence>
<dbReference type="PANTHER" id="PTHR30176:SF3">
    <property type="entry name" value="FERREDOXIN-TYPE PROTEIN NAPH"/>
    <property type="match status" value="1"/>
</dbReference>
<keyword evidence="8" id="KW-0472">Membrane</keyword>
<evidence type="ECO:0000313" key="10">
    <source>
        <dbReference type="EMBL" id="MCG2577291.1"/>
    </source>
</evidence>
<dbReference type="PROSITE" id="PS00198">
    <property type="entry name" value="4FE4S_FER_1"/>
    <property type="match status" value="1"/>
</dbReference>
<dbReference type="SUPFAM" id="SSF54862">
    <property type="entry name" value="4Fe-4S ferredoxins"/>
    <property type="match status" value="1"/>
</dbReference>
<name>A0ABS9K277_9RHOO</name>
<proteinExistence type="predicted"/>
<dbReference type="InterPro" id="IPR017896">
    <property type="entry name" value="4Fe4S_Fe-S-bd"/>
</dbReference>
<dbReference type="PROSITE" id="PS51379">
    <property type="entry name" value="4FE4S_FER_2"/>
    <property type="match status" value="1"/>
</dbReference>
<feature type="domain" description="4Fe-4S ferredoxin-type" evidence="9">
    <location>
        <begin position="294"/>
        <end position="322"/>
    </location>
</feature>
<keyword evidence="11" id="KW-1185">Reference proteome</keyword>
<keyword evidence="1" id="KW-0813">Transport</keyword>
<accession>A0ABS9K277</accession>
<evidence type="ECO:0000256" key="4">
    <source>
        <dbReference type="ARBA" id="ARBA00022737"/>
    </source>
</evidence>
<feature type="transmembrane region" description="Helical" evidence="8">
    <location>
        <begin position="182"/>
        <end position="199"/>
    </location>
</feature>
<keyword evidence="8" id="KW-1133">Transmembrane helix</keyword>
<dbReference type="PANTHER" id="PTHR30176">
    <property type="entry name" value="FERREDOXIN-TYPE PROTEIN NAPH"/>
    <property type="match status" value="1"/>
</dbReference>
<keyword evidence="7" id="KW-0411">Iron-sulfur</keyword>
<keyword evidence="8" id="KW-0812">Transmembrane</keyword>
<dbReference type="EMBL" id="JAKLTN010000002">
    <property type="protein sequence ID" value="MCG2577291.1"/>
    <property type="molecule type" value="Genomic_DNA"/>
</dbReference>
<evidence type="ECO:0000313" key="11">
    <source>
        <dbReference type="Proteomes" id="UP001165384"/>
    </source>
</evidence>
<dbReference type="Pfam" id="PF12801">
    <property type="entry name" value="Fer4_5"/>
    <property type="match status" value="2"/>
</dbReference>
<dbReference type="InterPro" id="IPR017900">
    <property type="entry name" value="4Fe4S_Fe_S_CS"/>
</dbReference>
<evidence type="ECO:0000256" key="5">
    <source>
        <dbReference type="ARBA" id="ARBA00022982"/>
    </source>
</evidence>
<dbReference type="InterPro" id="IPR051684">
    <property type="entry name" value="Electron_Trans/Redox"/>
</dbReference>
<evidence type="ECO:0000259" key="9">
    <source>
        <dbReference type="PROSITE" id="PS51379"/>
    </source>
</evidence>
<dbReference type="Gene3D" id="3.30.70.20">
    <property type="match status" value="1"/>
</dbReference>
<feature type="transmembrane region" description="Helical" evidence="8">
    <location>
        <begin position="120"/>
        <end position="138"/>
    </location>
</feature>
<comment type="caution">
    <text evidence="10">The sequence shown here is derived from an EMBL/GenBank/DDBJ whole genome shotgun (WGS) entry which is preliminary data.</text>
</comment>
<evidence type="ECO:0000256" key="2">
    <source>
        <dbReference type="ARBA" id="ARBA00022485"/>
    </source>
</evidence>
<evidence type="ECO:0000256" key="6">
    <source>
        <dbReference type="ARBA" id="ARBA00023004"/>
    </source>
</evidence>
<evidence type="ECO:0000256" key="8">
    <source>
        <dbReference type="SAM" id="Phobius"/>
    </source>
</evidence>
<keyword evidence="4" id="KW-0677">Repeat</keyword>
<sequence length="328" mass="36769">MSDLLKRRFVDQIKVLFGQDPAKPTKPEDISPAAQKIHFYKKGNQNLIAEKAHARAHANPSHKWRNRRWATLIFANLLFALSFALDIQILEGALTASRFVGFHLIDLNSALQVMLAHKHIINNLLIGTGTVLVLWVLLGGRTFCSWVCPYHLLAEWAEKIHLFLAKKKLVTDQTMDRRLRTVFWLVFALLALGTGYTVYESISPTGIVSRALIYGPGLAMLWVLALLFFEVFFSRRAWCRYACPIGLTYGVVGILSPVRIKYTLDGCFHEGDCRKVCLVPHVLDTVIKGRAVETEVPIGPDCTRCGLCVDTCPTGSLTFEVKGLSKLM</sequence>
<feature type="transmembrane region" description="Helical" evidence="8">
    <location>
        <begin position="69"/>
        <end position="90"/>
    </location>
</feature>
<keyword evidence="3" id="KW-0479">Metal-binding</keyword>
<dbReference type="Proteomes" id="UP001165384">
    <property type="component" value="Unassembled WGS sequence"/>
</dbReference>
<organism evidence="10 11">
    <name type="scientific">Dechloromonas hankyongensis</name>
    <dbReference type="NCBI Taxonomy" id="2908002"/>
    <lineage>
        <taxon>Bacteria</taxon>
        <taxon>Pseudomonadati</taxon>
        <taxon>Pseudomonadota</taxon>
        <taxon>Betaproteobacteria</taxon>
        <taxon>Rhodocyclales</taxon>
        <taxon>Azonexaceae</taxon>
        <taxon>Dechloromonas</taxon>
    </lineage>
</organism>
<keyword evidence="6" id="KW-0408">Iron</keyword>
<dbReference type="InterPro" id="IPR011886">
    <property type="entry name" value="NapH_MauN"/>
</dbReference>
<evidence type="ECO:0000256" key="7">
    <source>
        <dbReference type="ARBA" id="ARBA00023014"/>
    </source>
</evidence>
<keyword evidence="2" id="KW-0004">4Fe-4S</keyword>
<reference evidence="10" key="1">
    <citation type="submission" date="2022-01" db="EMBL/GenBank/DDBJ databases">
        <authorList>
            <person name="Jo J.-H."/>
            <person name="Im W.-T."/>
        </authorList>
    </citation>
    <scope>NUCLEOTIDE SEQUENCE</scope>
    <source>
        <strain evidence="10">XY25</strain>
    </source>
</reference>
<dbReference type="NCBIfam" id="TIGR02163">
    <property type="entry name" value="napH"/>
    <property type="match status" value="1"/>
</dbReference>
<gene>
    <name evidence="10" type="ORF">LZ012_09825</name>
</gene>
<dbReference type="RefSeq" id="WP_275710218.1">
    <property type="nucleotide sequence ID" value="NZ_JAKLTN010000002.1"/>
</dbReference>
<dbReference type="Pfam" id="PF00037">
    <property type="entry name" value="Fer4"/>
    <property type="match status" value="1"/>
</dbReference>
<protein>
    <submittedName>
        <fullName evidence="10">NapH/MauN family ferredoxin-type protein</fullName>
    </submittedName>
</protein>
<feature type="transmembrane region" description="Helical" evidence="8">
    <location>
        <begin position="211"/>
        <end position="233"/>
    </location>
</feature>